<name>A0AC58SFG7_TOBAC</name>
<evidence type="ECO:0000313" key="2">
    <source>
        <dbReference type="RefSeq" id="XP_075083718.1"/>
    </source>
</evidence>
<dbReference type="RefSeq" id="XP_075083718.1">
    <property type="nucleotide sequence ID" value="XM_075227617.1"/>
</dbReference>
<evidence type="ECO:0000313" key="1">
    <source>
        <dbReference type="Proteomes" id="UP000790787"/>
    </source>
</evidence>
<reference evidence="2" key="2">
    <citation type="submission" date="2025-08" db="UniProtKB">
        <authorList>
            <consortium name="RefSeq"/>
        </authorList>
    </citation>
    <scope>IDENTIFICATION</scope>
    <source>
        <tissue evidence="2">Leaf</tissue>
    </source>
</reference>
<accession>A0AC58SFG7</accession>
<organism evidence="1 2">
    <name type="scientific">Nicotiana tabacum</name>
    <name type="common">Common tobacco</name>
    <dbReference type="NCBI Taxonomy" id="4097"/>
    <lineage>
        <taxon>Eukaryota</taxon>
        <taxon>Viridiplantae</taxon>
        <taxon>Streptophyta</taxon>
        <taxon>Embryophyta</taxon>
        <taxon>Tracheophyta</taxon>
        <taxon>Spermatophyta</taxon>
        <taxon>Magnoliopsida</taxon>
        <taxon>eudicotyledons</taxon>
        <taxon>Gunneridae</taxon>
        <taxon>Pentapetalae</taxon>
        <taxon>asterids</taxon>
        <taxon>lamiids</taxon>
        <taxon>Solanales</taxon>
        <taxon>Solanaceae</taxon>
        <taxon>Nicotianoideae</taxon>
        <taxon>Nicotianeae</taxon>
        <taxon>Nicotiana</taxon>
    </lineage>
</organism>
<keyword evidence="1" id="KW-1185">Reference proteome</keyword>
<reference evidence="1" key="1">
    <citation type="journal article" date="2014" name="Nat. Commun.">
        <title>The tobacco genome sequence and its comparison with those of tomato and potato.</title>
        <authorList>
            <person name="Sierro N."/>
            <person name="Battey J.N."/>
            <person name="Ouadi S."/>
            <person name="Bakaher N."/>
            <person name="Bovet L."/>
            <person name="Willig A."/>
            <person name="Goepfert S."/>
            <person name="Peitsch M.C."/>
            <person name="Ivanov N.V."/>
        </authorList>
    </citation>
    <scope>NUCLEOTIDE SEQUENCE [LARGE SCALE GENOMIC DNA]</scope>
</reference>
<sequence>MAGDKETQSTTGNLNSTNPLYMHPSESAGTTLVPVVFDGTRYRSWRKGVLRALSVKNKVGFITGKCKKPNTDEATYDQWARCDDMVTSWILNSLSKDLADSLQYVNDTKELWQELEDRYYQINGAKLYQLQKEISDLSQGALDITGYYTKMKRLWEELNTLNAHAQCNCQCTCGAKANMHKAKQDRRLIQFLMGLNEVYTVMRGSILMMNPLPNIAQAFSILIQEEK</sequence>
<proteinExistence type="predicted"/>
<protein>
    <submittedName>
        <fullName evidence="2">Uncharacterized protein LOC142167675</fullName>
    </submittedName>
</protein>
<gene>
    <name evidence="2" type="primary">LOC142167675</name>
</gene>
<dbReference type="Proteomes" id="UP000790787">
    <property type="component" value="Chromosome 2"/>
</dbReference>